<dbReference type="InterPro" id="IPR009081">
    <property type="entry name" value="PP-bd_ACP"/>
</dbReference>
<proteinExistence type="predicted"/>
<sequence>MMDSETNRRLQDLINQSPLSSIDRGTCYSICQSILSSSNGVRPREALVSLFKSTALSHEPSCVPLACLLFILRIIPDSWLPFDLTRCYSSLWRALPESVKSGNDLKFSILVDESLKLVKNSYQNLLGLLHSDSDKPAISETQHPKTLSHRALSTFIDDFRVPVPIYNGTKATVVIALPNGHLLALACLAVATYYTAAPINSTNGAEQFRNDVLHTNSKTILVCRLDLERLGLYDSWIAEASIEVFVVDEKPDMTFDLSPLNRPSQLVDCPRIPNRPDDLAFVLYTSGTSGNKKVVPLSLHNLVSGVAFVIESWNLTEDDVCLNMMPLNHVGGLVRNLFAPILAGGSTICCPAFDPNLFWDVVEAQNPTWYYASPSMHSTILAEAGDRRDALLKSRIRLVCNAAGGLLPSLALSLQDTFKCTVLPSYGMTECMPISTPPMDYKLDRPGTSGVDVGPEVSILDGADNHLPRHTNGRIAVRGSPLFPGYLKSGRIDTSCFNKNGWFDTGDMGYLDGDGYLYVTGRSKEVINRGGELISPLEVEEAIMIAASRPWSQVYGRIIEAMVFSAPHEILQEVVGVVLVTPVDKPRPDIRQLHEALRSSLHQPKWPMVIVYMDALPKKNNKILRIRLGERFGFEPLTEEVKLAERHFEAVCPPPDTPLTERIEKVRCHTDFEMVANTFRSHFTRPLYVHVGESHHDGLPEVVLVSQEQDDTLRKEIAFESWSSLHGKLHGYMVPSTVKHLEQTLPLDQNGGVDIWKLKKMIESKTELPPIEGLSTTEKAIREIYADLLMCSPSDLALDSDFFEMGGDSLKAGQLLSLIRKRFQVRMPIATLFQNSKISQIGNFIDEAQATDKKSFENNTEVNTPLSGCTETYSSIYIPLLLLQLIPMVLFYPMKQALRWTSFLYILANLTVLWPSQTLIIERYITLLASIFLAKVVLHICSPFIGIMTKWVVIGRYKGGIYPMWGPYHTRWWFVEKSLKIWGKGVFSYTDYTRILYYRLLGAKIGKGVVIGESTALGEHDLLDIRDGAELNGCICRPFSAEKNTSMYLAPITLGRNSSVGLKSIIAPGAVIPDDTCIGPNSSSWEMQDANESNRDLSSKKIPKPRPILSLLLGLPVQLLVGLFGKLPWMAGLVGIVITEPAKSLDEVSTVILWFAQGKRVAFHFLARVLGVSIGPFVLFASIFLVKFVLDKLIGKIKPGPATSRSQMQKFRMSLLSSLLPKGDISKLTELFGSHYEITSLVVRALGGKVGSRVYWPGTGPIVQDFDLIDIGDNVVFGSRSQIITSDGTGSDYVRIGDGAMIADRVIMLPGATVGTNAILGSGALARRNGTYPSDTVWVGSKGGDSICLTARSSESTYNGETAVNSGRDTPITLKRSCEMTNKFGDVEKASEANVRSGFVVSKALEANLTKPTSKMTLIDGSCPTPFSEQLPSTTKGSSITLSTSSPFGRAFYDHQALYHVLGIFPIFLYSLSTNILVTIYWNIPAIASIQILAHVIRLHPSAFSPTISMRPLKIYSLMASSISALLFVQAIIALTLTIGAKWALMGRRKPGNYDWDKSSYCQRWQILLTIERLRRHCFSGNGILSLLTSTHYLTLYFRALGARIGSDCALFASGATTLLFTEPDLLTLGDRVTVDDASLVGHVNSRGHFSLNELVVGRGSVLRTGSRVLSGGVVGEGSVLLEHTLVMGGDRVDGGSTVQGWPAEEFRGKTV</sequence>
<dbReference type="InterPro" id="IPR045851">
    <property type="entry name" value="AMP-bd_C_sf"/>
</dbReference>
<protein>
    <recommendedName>
        <fullName evidence="4">Carrier domain-containing protein</fullName>
    </recommendedName>
</protein>
<evidence type="ECO:0000256" key="3">
    <source>
        <dbReference type="SAM" id="Phobius"/>
    </source>
</evidence>
<dbReference type="InterPro" id="IPR000873">
    <property type="entry name" value="AMP-dep_synth/lig_dom"/>
</dbReference>
<keyword evidence="1" id="KW-0596">Phosphopantetheine</keyword>
<dbReference type="GO" id="GO:0031956">
    <property type="term" value="F:medium-chain fatty acid-CoA ligase activity"/>
    <property type="evidence" value="ECO:0007669"/>
    <property type="project" value="TreeGrafter"/>
</dbReference>
<gene>
    <name evidence="5" type="ORF">JMJ35_010576</name>
</gene>
<dbReference type="InterPro" id="IPR020806">
    <property type="entry name" value="PKS_PP-bd"/>
</dbReference>
<feature type="transmembrane region" description="Helical" evidence="3">
    <location>
        <begin position="903"/>
        <end position="921"/>
    </location>
</feature>
<name>A0AA39UX41_9LECA</name>
<dbReference type="SMART" id="SM00823">
    <property type="entry name" value="PKS_PP"/>
    <property type="match status" value="1"/>
</dbReference>
<dbReference type="Pfam" id="PF00550">
    <property type="entry name" value="PP-binding"/>
    <property type="match status" value="1"/>
</dbReference>
<feature type="transmembrane region" description="Helical" evidence="3">
    <location>
        <begin position="1108"/>
        <end position="1125"/>
    </location>
</feature>
<dbReference type="GO" id="GO:0006631">
    <property type="term" value="P:fatty acid metabolic process"/>
    <property type="evidence" value="ECO:0007669"/>
    <property type="project" value="TreeGrafter"/>
</dbReference>
<dbReference type="Gene3D" id="3.30.300.30">
    <property type="match status" value="1"/>
</dbReference>
<comment type="caution">
    <text evidence="5">The sequence shown here is derived from an EMBL/GenBank/DDBJ whole genome shotgun (WGS) entry which is preliminary data.</text>
</comment>
<dbReference type="PANTHER" id="PTHR43201">
    <property type="entry name" value="ACYL-COA SYNTHETASE"/>
    <property type="match status" value="1"/>
</dbReference>
<evidence type="ECO:0000256" key="2">
    <source>
        <dbReference type="ARBA" id="ARBA00022553"/>
    </source>
</evidence>
<keyword evidence="2" id="KW-0597">Phosphoprotein</keyword>
<feature type="transmembrane region" description="Helical" evidence="3">
    <location>
        <begin position="1165"/>
        <end position="1190"/>
    </location>
</feature>
<dbReference type="Pfam" id="PF00501">
    <property type="entry name" value="AMP-binding"/>
    <property type="match status" value="1"/>
</dbReference>
<keyword evidence="3" id="KW-0812">Transmembrane</keyword>
<feature type="domain" description="Carrier" evidence="4">
    <location>
        <begin position="772"/>
        <end position="849"/>
    </location>
</feature>
<dbReference type="EMBL" id="JAFEKC020000025">
    <property type="protein sequence ID" value="KAK0507118.1"/>
    <property type="molecule type" value="Genomic_DNA"/>
</dbReference>
<feature type="transmembrane region" description="Helical" evidence="3">
    <location>
        <begin position="1515"/>
        <end position="1540"/>
    </location>
</feature>
<evidence type="ECO:0000259" key="4">
    <source>
        <dbReference type="PROSITE" id="PS50075"/>
    </source>
</evidence>
<keyword evidence="3" id="KW-0472">Membrane</keyword>
<evidence type="ECO:0000313" key="6">
    <source>
        <dbReference type="Proteomes" id="UP001166286"/>
    </source>
</evidence>
<evidence type="ECO:0000256" key="1">
    <source>
        <dbReference type="ARBA" id="ARBA00022450"/>
    </source>
</evidence>
<evidence type="ECO:0000313" key="5">
    <source>
        <dbReference type="EMBL" id="KAK0507118.1"/>
    </source>
</evidence>
<feature type="transmembrane region" description="Helical" evidence="3">
    <location>
        <begin position="873"/>
        <end position="891"/>
    </location>
</feature>
<dbReference type="SUPFAM" id="SSF56801">
    <property type="entry name" value="Acetyl-CoA synthetase-like"/>
    <property type="match status" value="1"/>
</dbReference>
<dbReference type="InterPro" id="IPR011004">
    <property type="entry name" value="Trimer_LpxA-like_sf"/>
</dbReference>
<feature type="transmembrane region" description="Helical" evidence="3">
    <location>
        <begin position="1457"/>
        <end position="1482"/>
    </location>
</feature>
<dbReference type="PANTHER" id="PTHR43201:SF10">
    <property type="entry name" value="CARRIER DOMAIN-CONTAINING PROTEIN"/>
    <property type="match status" value="1"/>
</dbReference>
<dbReference type="SUPFAM" id="SSF47336">
    <property type="entry name" value="ACP-like"/>
    <property type="match status" value="1"/>
</dbReference>
<dbReference type="Gene3D" id="2.160.10.10">
    <property type="entry name" value="Hexapeptide repeat proteins"/>
    <property type="match status" value="2"/>
</dbReference>
<keyword evidence="6" id="KW-1185">Reference proteome</keyword>
<dbReference type="SUPFAM" id="SSF51161">
    <property type="entry name" value="Trimeric LpxA-like enzymes"/>
    <property type="match status" value="3"/>
</dbReference>
<accession>A0AA39UX41</accession>
<dbReference type="InterPro" id="IPR042099">
    <property type="entry name" value="ANL_N_sf"/>
</dbReference>
<keyword evidence="3" id="KW-1133">Transmembrane helix</keyword>
<dbReference type="Gene3D" id="1.10.1200.10">
    <property type="entry name" value="ACP-like"/>
    <property type="match status" value="1"/>
</dbReference>
<organism evidence="5 6">
    <name type="scientific">Cladonia borealis</name>
    <dbReference type="NCBI Taxonomy" id="184061"/>
    <lineage>
        <taxon>Eukaryota</taxon>
        <taxon>Fungi</taxon>
        <taxon>Dikarya</taxon>
        <taxon>Ascomycota</taxon>
        <taxon>Pezizomycotina</taxon>
        <taxon>Lecanoromycetes</taxon>
        <taxon>OSLEUM clade</taxon>
        <taxon>Lecanoromycetidae</taxon>
        <taxon>Lecanorales</taxon>
        <taxon>Lecanorineae</taxon>
        <taxon>Cladoniaceae</taxon>
        <taxon>Cladonia</taxon>
    </lineage>
</organism>
<dbReference type="PROSITE" id="PS50075">
    <property type="entry name" value="CARRIER"/>
    <property type="match status" value="1"/>
</dbReference>
<dbReference type="GO" id="GO:0031177">
    <property type="term" value="F:phosphopantetheine binding"/>
    <property type="evidence" value="ECO:0007669"/>
    <property type="project" value="InterPro"/>
</dbReference>
<dbReference type="Gene3D" id="3.40.50.12780">
    <property type="entry name" value="N-terminal domain of ligase-like"/>
    <property type="match status" value="1"/>
</dbReference>
<dbReference type="Proteomes" id="UP001166286">
    <property type="component" value="Unassembled WGS sequence"/>
</dbReference>
<reference evidence="5" key="1">
    <citation type="submission" date="2023-03" db="EMBL/GenBank/DDBJ databases">
        <title>Complete genome of Cladonia borealis.</title>
        <authorList>
            <person name="Park H."/>
        </authorList>
    </citation>
    <scope>NUCLEOTIDE SEQUENCE</scope>
    <source>
        <strain evidence="5">ANT050790</strain>
    </source>
</reference>
<dbReference type="InterPro" id="IPR036736">
    <property type="entry name" value="ACP-like_sf"/>
</dbReference>
<feature type="transmembrane region" description="Helical" evidence="3">
    <location>
        <begin position="927"/>
        <end position="948"/>
    </location>
</feature>